<dbReference type="InterPro" id="IPR037481">
    <property type="entry name" value="LacX"/>
</dbReference>
<dbReference type="InterPro" id="IPR011013">
    <property type="entry name" value="Gal_mutarotase_sf_dom"/>
</dbReference>
<comment type="caution">
    <text evidence="1">The sequence shown here is derived from an EMBL/GenBank/DDBJ whole genome shotgun (WGS) entry which is preliminary data.</text>
</comment>
<reference evidence="1" key="2">
    <citation type="journal article" date="2021" name="PeerJ">
        <title>Extensive microbial diversity within the chicken gut microbiome revealed by metagenomics and culture.</title>
        <authorList>
            <person name="Gilroy R."/>
            <person name="Ravi A."/>
            <person name="Getino M."/>
            <person name="Pursley I."/>
            <person name="Horton D.L."/>
            <person name="Alikhan N.F."/>
            <person name="Baker D."/>
            <person name="Gharbi K."/>
            <person name="Hall N."/>
            <person name="Watson M."/>
            <person name="Adriaenssens E.M."/>
            <person name="Foster-Nyarko E."/>
            <person name="Jarju S."/>
            <person name="Secka A."/>
            <person name="Antonio M."/>
            <person name="Oren A."/>
            <person name="Chaudhuri R.R."/>
            <person name="La Ragione R."/>
            <person name="Hildebrand F."/>
            <person name="Pallen M.J."/>
        </authorList>
    </citation>
    <scope>NUCLEOTIDE SEQUENCE</scope>
    <source>
        <strain evidence="1">ChiSjej3B21-11622</strain>
    </source>
</reference>
<dbReference type="GO" id="GO:0030246">
    <property type="term" value="F:carbohydrate binding"/>
    <property type="evidence" value="ECO:0007669"/>
    <property type="project" value="InterPro"/>
</dbReference>
<dbReference type="AlphaFoldDB" id="A0A9D0ZTT8"/>
<dbReference type="InterPro" id="IPR008183">
    <property type="entry name" value="Aldose_1/G6P_1-epimerase"/>
</dbReference>
<reference evidence="1" key="1">
    <citation type="submission" date="2020-10" db="EMBL/GenBank/DDBJ databases">
        <authorList>
            <person name="Gilroy R."/>
        </authorList>
    </citation>
    <scope>NUCLEOTIDE SEQUENCE</scope>
    <source>
        <strain evidence="1">ChiSjej3B21-11622</strain>
    </source>
</reference>
<proteinExistence type="predicted"/>
<dbReference type="CDD" id="cd09024">
    <property type="entry name" value="Aldose_epim_lacX"/>
    <property type="match status" value="1"/>
</dbReference>
<dbReference type="EMBL" id="DVFT01000030">
    <property type="protein sequence ID" value="HIQ95386.1"/>
    <property type="molecule type" value="Genomic_DNA"/>
</dbReference>
<dbReference type="Proteomes" id="UP000886886">
    <property type="component" value="Unassembled WGS sequence"/>
</dbReference>
<dbReference type="InterPro" id="IPR014718">
    <property type="entry name" value="GH-type_carb-bd"/>
</dbReference>
<accession>A0A9D0ZTT8</accession>
<gene>
    <name evidence="1" type="ORF">IAB26_02390</name>
</gene>
<evidence type="ECO:0000313" key="1">
    <source>
        <dbReference type="EMBL" id="HIQ95386.1"/>
    </source>
</evidence>
<sequence length="291" mass="32924">MENYQIENQDLLLALSEKGAELIRIYDKKRERDVLWDANPAFWARHAPILFPNVGRHYGNTYQVDGHTYPSKQHGFARDSVFTLVKREDASITQSLSSSEETKETYPFDFLLTVCHTLNCRQITVSWTVTNTGNVPMYFTIGGHPAFRVPVLPGTSQKDYLLQFRKERAVSYHLIDPATGTALPKTYSLELKDGTCPIGEHLFDHDALIFDEEIDYAGIAFPDGTPYLSLEADGFSNFGIWSVPGAPFVCLEPWMGRCDDYGFTGELKDKKWIQSLAPGKTFSAQYRITLS</sequence>
<dbReference type="PANTHER" id="PTHR11122:SF13">
    <property type="entry name" value="GLUCOSE-6-PHOSPHATE 1-EPIMERASE"/>
    <property type="match status" value="1"/>
</dbReference>
<dbReference type="GO" id="GO:0005975">
    <property type="term" value="P:carbohydrate metabolic process"/>
    <property type="evidence" value="ECO:0007669"/>
    <property type="project" value="InterPro"/>
</dbReference>
<protein>
    <submittedName>
        <fullName evidence="1">Aldose 1-epimerase family protein</fullName>
    </submittedName>
</protein>
<dbReference type="Gene3D" id="2.70.98.10">
    <property type="match status" value="1"/>
</dbReference>
<dbReference type="PANTHER" id="PTHR11122">
    <property type="entry name" value="APOSPORY-ASSOCIATED PROTEIN C-RELATED"/>
    <property type="match status" value="1"/>
</dbReference>
<name>A0A9D0ZTT8_9FIRM</name>
<dbReference type="SUPFAM" id="SSF74650">
    <property type="entry name" value="Galactose mutarotase-like"/>
    <property type="match status" value="1"/>
</dbReference>
<dbReference type="Pfam" id="PF01263">
    <property type="entry name" value="Aldose_epim"/>
    <property type="match status" value="1"/>
</dbReference>
<organism evidence="1 2">
    <name type="scientific">Candidatus Limivivens merdigallinarum</name>
    <dbReference type="NCBI Taxonomy" id="2840859"/>
    <lineage>
        <taxon>Bacteria</taxon>
        <taxon>Bacillati</taxon>
        <taxon>Bacillota</taxon>
        <taxon>Clostridia</taxon>
        <taxon>Lachnospirales</taxon>
        <taxon>Lachnospiraceae</taxon>
        <taxon>Lachnospiraceae incertae sedis</taxon>
        <taxon>Candidatus Limivivens</taxon>
    </lineage>
</organism>
<evidence type="ECO:0000313" key="2">
    <source>
        <dbReference type="Proteomes" id="UP000886886"/>
    </source>
</evidence>
<dbReference type="GO" id="GO:0016853">
    <property type="term" value="F:isomerase activity"/>
    <property type="evidence" value="ECO:0007669"/>
    <property type="project" value="InterPro"/>
</dbReference>